<evidence type="ECO:0000313" key="3">
    <source>
        <dbReference type="Proteomes" id="UP000701801"/>
    </source>
</evidence>
<accession>A0A9N9LWA5</accession>
<protein>
    <submittedName>
        <fullName evidence="2">Uncharacterized protein</fullName>
    </submittedName>
</protein>
<evidence type="ECO:0000313" key="2">
    <source>
        <dbReference type="EMBL" id="CAG8982400.1"/>
    </source>
</evidence>
<feature type="compositionally biased region" description="Polar residues" evidence="1">
    <location>
        <begin position="100"/>
        <end position="117"/>
    </location>
</feature>
<name>A0A9N9LWA5_9HELO</name>
<keyword evidence="3" id="KW-1185">Reference proteome</keyword>
<comment type="caution">
    <text evidence="2">The sequence shown here is derived from an EMBL/GenBank/DDBJ whole genome shotgun (WGS) entry which is preliminary data.</text>
</comment>
<dbReference type="Proteomes" id="UP000701801">
    <property type="component" value="Unassembled WGS sequence"/>
</dbReference>
<reference evidence="2" key="1">
    <citation type="submission" date="2021-07" db="EMBL/GenBank/DDBJ databases">
        <authorList>
            <person name="Durling M."/>
        </authorList>
    </citation>
    <scope>NUCLEOTIDE SEQUENCE</scope>
</reference>
<gene>
    <name evidence="2" type="ORF">HYALB_00007522</name>
</gene>
<sequence length="117" mass="12985">MKCPWRTERKLGRKQVCIACQGNAESSSFSEGKTELRARKVSLETLEGKNIETRVSRSRGVSLEALEALEGKIEMSVLIERDAALAALEGNETIQEPLETRQNPIGKSPAQNPQLKY</sequence>
<organism evidence="2 3">
    <name type="scientific">Hymenoscyphus albidus</name>
    <dbReference type="NCBI Taxonomy" id="595503"/>
    <lineage>
        <taxon>Eukaryota</taxon>
        <taxon>Fungi</taxon>
        <taxon>Dikarya</taxon>
        <taxon>Ascomycota</taxon>
        <taxon>Pezizomycotina</taxon>
        <taxon>Leotiomycetes</taxon>
        <taxon>Helotiales</taxon>
        <taxon>Helotiaceae</taxon>
        <taxon>Hymenoscyphus</taxon>
    </lineage>
</organism>
<evidence type="ECO:0000256" key="1">
    <source>
        <dbReference type="SAM" id="MobiDB-lite"/>
    </source>
</evidence>
<dbReference type="EMBL" id="CAJVRM010000607">
    <property type="protein sequence ID" value="CAG8982400.1"/>
    <property type="molecule type" value="Genomic_DNA"/>
</dbReference>
<dbReference type="AlphaFoldDB" id="A0A9N9LWA5"/>
<proteinExistence type="predicted"/>
<feature type="region of interest" description="Disordered" evidence="1">
    <location>
        <begin position="94"/>
        <end position="117"/>
    </location>
</feature>